<accession>A0A9X2Y1K9</accession>
<sequence length="100" mass="11267">MLDTNQFNLDKDTIDQLGILRCYKNINAQIAPNARVFEYPNIENVYIMESDLYGNTMPKGSCFLAFEGRAGLMGIHITIATLRNSSIEDIRKLVEDNHAG</sequence>
<dbReference type="RefSeq" id="WP_279300365.1">
    <property type="nucleotide sequence ID" value="NZ_JAOTIF010000061.1"/>
</dbReference>
<name>A0A9X2Y1K9_9BACT</name>
<dbReference type="Proteomes" id="UP001155483">
    <property type="component" value="Unassembled WGS sequence"/>
</dbReference>
<evidence type="ECO:0000313" key="2">
    <source>
        <dbReference type="Proteomes" id="UP001155483"/>
    </source>
</evidence>
<protein>
    <submittedName>
        <fullName evidence="1">Uncharacterized protein</fullName>
    </submittedName>
</protein>
<keyword evidence="2" id="KW-1185">Reference proteome</keyword>
<dbReference type="AlphaFoldDB" id="A0A9X2Y1K9"/>
<reference evidence="1" key="1">
    <citation type="submission" date="2022-09" db="EMBL/GenBank/DDBJ databases">
        <authorList>
            <person name="Yuan C."/>
            <person name="Ke Z."/>
        </authorList>
    </citation>
    <scope>NUCLEOTIDE SEQUENCE</scope>
    <source>
        <strain evidence="1">LB-8</strain>
    </source>
</reference>
<evidence type="ECO:0000313" key="1">
    <source>
        <dbReference type="EMBL" id="MCU7552932.1"/>
    </source>
</evidence>
<comment type="caution">
    <text evidence="1">The sequence shown here is derived from an EMBL/GenBank/DDBJ whole genome shotgun (WGS) entry which is preliminary data.</text>
</comment>
<dbReference type="EMBL" id="JAOTIF010000061">
    <property type="protein sequence ID" value="MCU7552932.1"/>
    <property type="molecule type" value="Genomic_DNA"/>
</dbReference>
<gene>
    <name evidence="1" type="ORF">OCK74_27710</name>
</gene>
<reference evidence="1" key="2">
    <citation type="submission" date="2023-04" db="EMBL/GenBank/DDBJ databases">
        <title>Paracnuella aquatica gen. nov., sp. nov., a member of the family Chitinophagaceae isolated from a hot spring.</title>
        <authorList>
            <person name="Wang C."/>
        </authorList>
    </citation>
    <scope>NUCLEOTIDE SEQUENCE</scope>
    <source>
        <strain evidence="1">LB-8</strain>
    </source>
</reference>
<proteinExistence type="predicted"/>
<organism evidence="1 2">
    <name type="scientific">Paraflavisolibacter caeni</name>
    <dbReference type="NCBI Taxonomy" id="2982496"/>
    <lineage>
        <taxon>Bacteria</taxon>
        <taxon>Pseudomonadati</taxon>
        <taxon>Bacteroidota</taxon>
        <taxon>Chitinophagia</taxon>
        <taxon>Chitinophagales</taxon>
        <taxon>Chitinophagaceae</taxon>
        <taxon>Paraflavisolibacter</taxon>
    </lineage>
</organism>